<evidence type="ECO:0000259" key="1">
    <source>
        <dbReference type="Pfam" id="PF00501"/>
    </source>
</evidence>
<gene>
    <name evidence="2" type="ORF">ENJ15_06460</name>
</gene>
<sequence length="237" mass="26269">CSATIAYAESIDAVPQNMGEIKPMVMASVPRLYEKMYARVLDNVELGSPLKQKIFHWAVSVGREYVKRQQNKQKIGSALQFKRNLAYKLVFSKLAERVGGRIKFFISGGAPLSPEIAEFFGAAGLMILEGYGLTETSPLISVNRVDKFRFGTVGPIAPGVEVKIAEDGEICARGPNIMVGYYKKEAETREAIDEEGWFHTGDIGIIDEDGFLKITDRKKNIIVTAVVRTLPRNPLKI</sequence>
<dbReference type="Gene3D" id="3.40.50.12780">
    <property type="entry name" value="N-terminal domain of ligase-like"/>
    <property type="match status" value="1"/>
</dbReference>
<name>A0A7V5RQA4_CALAY</name>
<dbReference type="GO" id="GO:0004467">
    <property type="term" value="F:long-chain fatty acid-CoA ligase activity"/>
    <property type="evidence" value="ECO:0007669"/>
    <property type="project" value="TreeGrafter"/>
</dbReference>
<keyword evidence="2" id="KW-0436">Ligase</keyword>
<feature type="non-terminal residue" evidence="2">
    <location>
        <position position="1"/>
    </location>
</feature>
<proteinExistence type="predicted"/>
<organism evidence="2">
    <name type="scientific">Caldithrix abyssi</name>
    <dbReference type="NCBI Taxonomy" id="187145"/>
    <lineage>
        <taxon>Bacteria</taxon>
        <taxon>Pseudomonadati</taxon>
        <taxon>Calditrichota</taxon>
        <taxon>Calditrichia</taxon>
        <taxon>Calditrichales</taxon>
        <taxon>Calditrichaceae</taxon>
        <taxon>Caldithrix</taxon>
    </lineage>
</organism>
<evidence type="ECO:0000313" key="2">
    <source>
        <dbReference type="EMBL" id="HHM02639.1"/>
    </source>
</evidence>
<dbReference type="PANTHER" id="PTHR43272">
    <property type="entry name" value="LONG-CHAIN-FATTY-ACID--COA LIGASE"/>
    <property type="match status" value="1"/>
</dbReference>
<dbReference type="Proteomes" id="UP000885771">
    <property type="component" value="Unassembled WGS sequence"/>
</dbReference>
<dbReference type="AlphaFoldDB" id="A0A7V5RQA4"/>
<dbReference type="InterPro" id="IPR042099">
    <property type="entry name" value="ANL_N_sf"/>
</dbReference>
<dbReference type="GO" id="GO:0016020">
    <property type="term" value="C:membrane"/>
    <property type="evidence" value="ECO:0007669"/>
    <property type="project" value="TreeGrafter"/>
</dbReference>
<feature type="domain" description="AMP-dependent synthetase/ligase" evidence="1">
    <location>
        <begin position="13"/>
        <end position="182"/>
    </location>
</feature>
<dbReference type="PANTHER" id="PTHR43272:SF52">
    <property type="entry name" value="AMP-DEPENDENT SYNTHETASE_LIGASE DOMAIN-CONTAINING PROTEIN"/>
    <property type="match status" value="1"/>
</dbReference>
<protein>
    <submittedName>
        <fullName evidence="2">Long-chain fatty acid--CoA ligase</fullName>
    </submittedName>
</protein>
<accession>A0A7V5RQA4</accession>
<comment type="caution">
    <text evidence="2">The sequence shown here is derived from an EMBL/GenBank/DDBJ whole genome shotgun (WGS) entry which is preliminary data.</text>
</comment>
<reference evidence="2" key="1">
    <citation type="journal article" date="2020" name="mSystems">
        <title>Genome- and Community-Level Interaction Insights into Carbon Utilization and Element Cycling Functions of Hydrothermarchaeota in Hydrothermal Sediment.</title>
        <authorList>
            <person name="Zhou Z."/>
            <person name="Liu Y."/>
            <person name="Xu W."/>
            <person name="Pan J."/>
            <person name="Luo Z.H."/>
            <person name="Li M."/>
        </authorList>
    </citation>
    <scope>NUCLEOTIDE SEQUENCE [LARGE SCALE GENOMIC DNA]</scope>
    <source>
        <strain evidence="2">HyVt-460</strain>
    </source>
</reference>
<dbReference type="InterPro" id="IPR000873">
    <property type="entry name" value="AMP-dep_synth/lig_dom"/>
</dbReference>
<dbReference type="SUPFAM" id="SSF56801">
    <property type="entry name" value="Acetyl-CoA synthetase-like"/>
    <property type="match status" value="1"/>
</dbReference>
<dbReference type="Pfam" id="PF00501">
    <property type="entry name" value="AMP-binding"/>
    <property type="match status" value="1"/>
</dbReference>
<dbReference type="EMBL" id="DRLI01000249">
    <property type="protein sequence ID" value="HHM02639.1"/>
    <property type="molecule type" value="Genomic_DNA"/>
</dbReference>